<keyword evidence="4 6" id="KW-0378">Hydrolase</keyword>
<evidence type="ECO:0000256" key="2">
    <source>
        <dbReference type="ARBA" id="ARBA00009009"/>
    </source>
</evidence>
<dbReference type="PATRIC" id="fig|573060.9.peg.3214"/>
<dbReference type="EC" id="3.5.2.6" evidence="3 6"/>
<sequence>MLRRDFVVALGFAPIAGWAGVSLQKNSDESATAFTTSVAAIERRSGGRIGVGVLDTHTGRRVGHRGGELFPMASTFKLLLAAQTLRLVDEGKEQLGRRITYRREDLLAYSPATGPHAGGAGMTVEALCEGTMTLSDNTAANL</sequence>
<accession>C5T4R4</accession>
<proteinExistence type="inferred from homology"/>
<dbReference type="Pfam" id="PF13354">
    <property type="entry name" value="Beta-lactamase2"/>
    <property type="match status" value="1"/>
</dbReference>
<evidence type="ECO:0000256" key="4">
    <source>
        <dbReference type="ARBA" id="ARBA00022801"/>
    </source>
</evidence>
<evidence type="ECO:0000256" key="5">
    <source>
        <dbReference type="ARBA" id="ARBA00023251"/>
    </source>
</evidence>
<dbReference type="GO" id="GO:0046677">
    <property type="term" value="P:response to antibiotic"/>
    <property type="evidence" value="ECO:0007669"/>
    <property type="project" value="UniProtKB-UniRule"/>
</dbReference>
<dbReference type="OrthoDB" id="9784149at2"/>
<evidence type="ECO:0000313" key="8">
    <source>
        <dbReference type="EMBL" id="EER60513.1"/>
    </source>
</evidence>
<dbReference type="GO" id="GO:0030655">
    <property type="term" value="P:beta-lactam antibiotic catabolic process"/>
    <property type="evidence" value="ECO:0007669"/>
    <property type="project" value="InterPro"/>
</dbReference>
<feature type="non-terminal residue" evidence="8">
    <location>
        <position position="142"/>
    </location>
</feature>
<dbReference type="InterPro" id="IPR045155">
    <property type="entry name" value="Beta-lactam_cat"/>
</dbReference>
<feature type="domain" description="Beta-lactamase class A catalytic" evidence="7">
    <location>
        <begin position="50"/>
        <end position="142"/>
    </location>
</feature>
<dbReference type="PROSITE" id="PS00146">
    <property type="entry name" value="BETA_LACTAMASE_A"/>
    <property type="match status" value="1"/>
</dbReference>
<protein>
    <recommendedName>
        <fullName evidence="3 6">Beta-lactamase</fullName>
        <ecNumber evidence="3 6">3.5.2.6</ecNumber>
    </recommendedName>
</protein>
<dbReference type="PANTHER" id="PTHR35333">
    <property type="entry name" value="BETA-LACTAMASE"/>
    <property type="match status" value="1"/>
</dbReference>
<comment type="catalytic activity">
    <reaction evidence="1 6">
        <text>a beta-lactam + H2O = a substituted beta-amino acid</text>
        <dbReference type="Rhea" id="RHEA:20401"/>
        <dbReference type="ChEBI" id="CHEBI:15377"/>
        <dbReference type="ChEBI" id="CHEBI:35627"/>
        <dbReference type="ChEBI" id="CHEBI:140347"/>
        <dbReference type="EC" id="3.5.2.6"/>
    </reaction>
</comment>
<evidence type="ECO:0000313" key="9">
    <source>
        <dbReference type="Proteomes" id="UP000003856"/>
    </source>
</evidence>
<keyword evidence="9" id="KW-1185">Reference proteome</keyword>
<keyword evidence="5 6" id="KW-0046">Antibiotic resistance</keyword>
<reference evidence="8 9" key="1">
    <citation type="submission" date="2009-05" db="EMBL/GenBank/DDBJ databases">
        <title>The draft genome of Acidovorax delafieldii 2AN.</title>
        <authorList>
            <consortium name="US DOE Joint Genome Institute (JGI-PGF)"/>
            <person name="Lucas S."/>
            <person name="Copeland A."/>
            <person name="Lapidus A."/>
            <person name="Glavina del Rio T."/>
            <person name="Tice H."/>
            <person name="Bruce D."/>
            <person name="Goodwin L."/>
            <person name="Pitluck S."/>
            <person name="Larimer F."/>
            <person name="Land M.L."/>
            <person name="Hauser L."/>
            <person name="Shelobolina E.S."/>
            <person name="Picardal F."/>
            <person name="Roden E."/>
            <person name="Emerson D."/>
        </authorList>
    </citation>
    <scope>NUCLEOTIDE SEQUENCE [LARGE SCALE GENOMIC DNA]</scope>
    <source>
        <strain evidence="8 9">2AN</strain>
    </source>
</reference>
<dbReference type="SUPFAM" id="SSF56601">
    <property type="entry name" value="beta-lactamase/transpeptidase-like"/>
    <property type="match status" value="1"/>
</dbReference>
<dbReference type="AlphaFoldDB" id="C5T4R4"/>
<evidence type="ECO:0000256" key="3">
    <source>
        <dbReference type="ARBA" id="ARBA00012865"/>
    </source>
</evidence>
<evidence type="ECO:0000259" key="7">
    <source>
        <dbReference type="Pfam" id="PF13354"/>
    </source>
</evidence>
<dbReference type="EMBL" id="ACQT01000052">
    <property type="protein sequence ID" value="EER60513.1"/>
    <property type="molecule type" value="Genomic_DNA"/>
</dbReference>
<dbReference type="PANTHER" id="PTHR35333:SF3">
    <property type="entry name" value="BETA-LACTAMASE-TYPE TRANSPEPTIDASE FOLD CONTAINING PROTEIN"/>
    <property type="match status" value="1"/>
</dbReference>
<dbReference type="Gene3D" id="3.40.710.10">
    <property type="entry name" value="DD-peptidase/beta-lactamase superfamily"/>
    <property type="match status" value="1"/>
</dbReference>
<dbReference type="InterPro" id="IPR012338">
    <property type="entry name" value="Beta-lactam/transpept-like"/>
</dbReference>
<dbReference type="InterPro" id="IPR000871">
    <property type="entry name" value="Beta-lactam_class-A"/>
</dbReference>
<evidence type="ECO:0000256" key="6">
    <source>
        <dbReference type="RuleBase" id="RU361140"/>
    </source>
</evidence>
<organism evidence="8 9">
    <name type="scientific">Acidovorax delafieldii 2AN</name>
    <dbReference type="NCBI Taxonomy" id="573060"/>
    <lineage>
        <taxon>Bacteria</taxon>
        <taxon>Pseudomonadati</taxon>
        <taxon>Pseudomonadota</taxon>
        <taxon>Betaproteobacteria</taxon>
        <taxon>Burkholderiales</taxon>
        <taxon>Comamonadaceae</taxon>
        <taxon>Acidovorax</taxon>
    </lineage>
</organism>
<dbReference type="GO" id="GO:0008800">
    <property type="term" value="F:beta-lactamase activity"/>
    <property type="evidence" value="ECO:0007669"/>
    <property type="project" value="UniProtKB-UniRule"/>
</dbReference>
<gene>
    <name evidence="8" type="ORF">AcdelDRAFT_1894</name>
</gene>
<dbReference type="InterPro" id="IPR023650">
    <property type="entry name" value="Beta-lactam_class-A_AS"/>
</dbReference>
<dbReference type="Proteomes" id="UP000003856">
    <property type="component" value="Unassembled WGS sequence"/>
</dbReference>
<name>C5T4R4_ACIDE</name>
<evidence type="ECO:0000256" key="1">
    <source>
        <dbReference type="ARBA" id="ARBA00001526"/>
    </source>
</evidence>
<comment type="similarity">
    <text evidence="2 6">Belongs to the class-A beta-lactamase family.</text>
</comment>
<dbReference type="PRINTS" id="PR00118">
    <property type="entry name" value="BLACTAMASEA"/>
</dbReference>
<dbReference type="RefSeq" id="WP_005795849.1">
    <property type="nucleotide sequence ID" value="NZ_ACQT01000052.1"/>
</dbReference>
<comment type="caution">
    <text evidence="8">The sequence shown here is derived from an EMBL/GenBank/DDBJ whole genome shotgun (WGS) entry which is preliminary data.</text>
</comment>